<dbReference type="PANTHER" id="PTHR10593">
    <property type="entry name" value="SERINE/THREONINE-PROTEIN KINASE RIO"/>
    <property type="match status" value="1"/>
</dbReference>
<dbReference type="GO" id="GO:0008270">
    <property type="term" value="F:zinc ion binding"/>
    <property type="evidence" value="ECO:0007669"/>
    <property type="project" value="UniProtKB-KW"/>
</dbReference>
<keyword evidence="5" id="KW-0805">Transcription regulation</keyword>
<evidence type="ECO:0000256" key="7">
    <source>
        <dbReference type="PROSITE-ProRule" id="PRU00042"/>
    </source>
</evidence>
<evidence type="ECO:0000256" key="5">
    <source>
        <dbReference type="ARBA" id="ARBA00023015"/>
    </source>
</evidence>
<evidence type="ECO:0000256" key="4">
    <source>
        <dbReference type="ARBA" id="ARBA00022833"/>
    </source>
</evidence>
<keyword evidence="3 7" id="KW-0863">Zinc-finger</keyword>
<dbReference type="PROSITE" id="PS50157">
    <property type="entry name" value="ZINC_FINGER_C2H2_2"/>
    <property type="match status" value="1"/>
</dbReference>
<dbReference type="EMBL" id="CM035413">
    <property type="protein sequence ID" value="KAH7431118.1"/>
    <property type="molecule type" value="Genomic_DNA"/>
</dbReference>
<dbReference type="FunFam" id="3.30.160.60:FF:000554">
    <property type="entry name" value="protein indeterminate-domain 12-like"/>
    <property type="match status" value="1"/>
</dbReference>
<feature type="domain" description="C2H2-type" evidence="9">
    <location>
        <begin position="180"/>
        <end position="202"/>
    </location>
</feature>
<feature type="region of interest" description="Disordered" evidence="8">
    <location>
        <begin position="103"/>
        <end position="126"/>
    </location>
</feature>
<dbReference type="Pfam" id="PF00096">
    <property type="entry name" value="zf-C2H2"/>
    <property type="match status" value="1"/>
</dbReference>
<accession>A0A8T2U8V6</accession>
<keyword evidence="2" id="KW-0677">Repeat</keyword>
<evidence type="ECO:0000259" key="9">
    <source>
        <dbReference type="PROSITE" id="PS50157"/>
    </source>
</evidence>
<dbReference type="PROSITE" id="PS00028">
    <property type="entry name" value="ZINC_FINGER_C2H2_1"/>
    <property type="match status" value="1"/>
</dbReference>
<dbReference type="GO" id="GO:0005634">
    <property type="term" value="C:nucleus"/>
    <property type="evidence" value="ECO:0007669"/>
    <property type="project" value="TreeGrafter"/>
</dbReference>
<reference evidence="10" key="1">
    <citation type="submission" date="2021-08" db="EMBL/GenBank/DDBJ databases">
        <title>WGS assembly of Ceratopteris richardii.</title>
        <authorList>
            <person name="Marchant D.B."/>
            <person name="Chen G."/>
            <person name="Jenkins J."/>
            <person name="Shu S."/>
            <person name="Leebens-Mack J."/>
            <person name="Grimwood J."/>
            <person name="Schmutz J."/>
            <person name="Soltis P."/>
            <person name="Soltis D."/>
            <person name="Chen Z.-H."/>
        </authorList>
    </citation>
    <scope>NUCLEOTIDE SEQUENCE</scope>
    <source>
        <strain evidence="10">Whitten #5841</strain>
        <tissue evidence="10">Leaf</tissue>
    </source>
</reference>
<feature type="compositionally biased region" description="Low complexity" evidence="8">
    <location>
        <begin position="106"/>
        <end position="117"/>
    </location>
</feature>
<dbReference type="AlphaFoldDB" id="A0A8T2U8V6"/>
<name>A0A8T2U8V6_CERRI</name>
<comment type="caution">
    <text evidence="10">The sequence shown here is derived from an EMBL/GenBank/DDBJ whole genome shotgun (WGS) entry which is preliminary data.</text>
</comment>
<keyword evidence="1" id="KW-0479">Metal-binding</keyword>
<dbReference type="InterPro" id="IPR055187">
    <property type="entry name" value="C2CH-3rd_BIRD-IDD"/>
</dbReference>
<dbReference type="SUPFAM" id="SSF57667">
    <property type="entry name" value="beta-beta-alpha zinc fingers"/>
    <property type="match status" value="1"/>
</dbReference>
<keyword evidence="6" id="KW-0804">Transcription</keyword>
<evidence type="ECO:0000256" key="6">
    <source>
        <dbReference type="ARBA" id="ARBA00023163"/>
    </source>
</evidence>
<dbReference type="InterPro" id="IPR055186">
    <property type="entry name" value="C2H2-2nd_BIRD-IDD"/>
</dbReference>
<dbReference type="Gene3D" id="3.30.160.60">
    <property type="entry name" value="Classic Zinc Finger"/>
    <property type="match status" value="2"/>
</dbReference>
<protein>
    <recommendedName>
        <fullName evidence="9">C2H2-type domain-containing protein</fullName>
    </recommendedName>
</protein>
<dbReference type="Pfam" id="PF22995">
    <property type="entry name" value="C2CH-3rd_BIRD-IDD"/>
    <property type="match status" value="1"/>
</dbReference>
<dbReference type="OrthoDB" id="427030at2759"/>
<keyword evidence="4" id="KW-0862">Zinc</keyword>
<keyword evidence="11" id="KW-1185">Reference proteome</keyword>
<evidence type="ECO:0000256" key="2">
    <source>
        <dbReference type="ARBA" id="ARBA00022737"/>
    </source>
</evidence>
<dbReference type="GO" id="GO:0003700">
    <property type="term" value="F:DNA-binding transcription factor activity"/>
    <property type="evidence" value="ECO:0007669"/>
    <property type="project" value="TreeGrafter"/>
</dbReference>
<evidence type="ECO:0000256" key="3">
    <source>
        <dbReference type="ARBA" id="ARBA00022771"/>
    </source>
</evidence>
<sequence>MMQGIPGHQSSLPSNQDHHLRMLDMAAYRNHGPSGDGGLILDQYNNSFNAAAALYSQFPTLPSSLSTPRMNEQQHHQAGYVNGMIKLEVLEGAAGGEQSAVTNVTSASGEVSGYSSSGEKETTDTGMDNECPPQQNGGMGSHGNGLSVKVKAKRKLPGMPDPDAEVVALSPRTLLATNRFVCEICNKGFQRDQNLQLHRRGHNLPWKLKQRGSKEVRKKVYVCPEASCVHHDPARALGDLTGIKKHFSRKHGEKKWKCDKCNKRYAVQSDWKAHSKTCGTKEYRCDCGTLFSRRDSFITHRAFCDALAEETALRVHGHQIGGGDHHLPSSLSSAVAAHLAQNAHAGALAPSFSSLLGGGTGSDLPPKAAAGLLDHIPSYDNALVNGPGNASSASSASRHSNRLPLWLSAATAAAGDPHQLLNANSNNVHASNNPAHSSLFSSFHGGHGSAMNGLLLNNSVLQSPSMFNNGTLFGPSSGTEFDLIGDTSGNPSFASLQNFNGLTPLPSGMSNSLLSYGGQPHASGQGLIGDGVHPSSSQVSATALLQKTAQMGNPNPSNISSLFKNGGSHPASMAAVSSTDALYWPSPSSIGHRTTQGISVSQLGPNFSNFHSADKTNTMMNCESGPRMNMMSNMDNVSAIQEMVASFNNGGGIPASAGPGSSKSLFMGNPTLDNNISYSKGAPMFLTPNNQTPFCTSESSRSALQSHHEHFMNPNHQQLGHPSSAPVHGFSTKLAVKSEDVGAAADNFTRDFLGVRGDNSMLEGLDKALSHRADVGLEY</sequence>
<evidence type="ECO:0000256" key="1">
    <source>
        <dbReference type="ARBA" id="ARBA00022723"/>
    </source>
</evidence>
<evidence type="ECO:0000313" key="10">
    <source>
        <dbReference type="EMBL" id="KAH7431118.1"/>
    </source>
</evidence>
<dbReference type="SMART" id="SM00355">
    <property type="entry name" value="ZnF_C2H2"/>
    <property type="match status" value="3"/>
</dbReference>
<dbReference type="InterPro" id="IPR036236">
    <property type="entry name" value="Znf_C2H2_sf"/>
</dbReference>
<evidence type="ECO:0000256" key="8">
    <source>
        <dbReference type="SAM" id="MobiDB-lite"/>
    </source>
</evidence>
<gene>
    <name evidence="10" type="ORF">KP509_08G030600</name>
</gene>
<dbReference type="InterPro" id="IPR031140">
    <property type="entry name" value="IDD1-16"/>
</dbReference>
<dbReference type="Pfam" id="PF22996">
    <property type="entry name" value="C2H2-2nd_BIRD-IDD"/>
    <property type="match status" value="1"/>
</dbReference>
<dbReference type="Pfam" id="PF22992">
    <property type="entry name" value="C2CH-4th_BIRD-IDD"/>
    <property type="match status" value="1"/>
</dbReference>
<dbReference type="PANTHER" id="PTHR10593:SF236">
    <property type="entry name" value="PROTEIN INDETERMINATE-DOMAIN 11"/>
    <property type="match status" value="1"/>
</dbReference>
<dbReference type="Proteomes" id="UP000825935">
    <property type="component" value="Chromosome 8"/>
</dbReference>
<evidence type="ECO:0000313" key="11">
    <source>
        <dbReference type="Proteomes" id="UP000825935"/>
    </source>
</evidence>
<dbReference type="FunFam" id="3.30.160.60:FF:000131">
    <property type="entry name" value="protein indeterminate-domain 5, chloroplastic-like"/>
    <property type="match status" value="1"/>
</dbReference>
<organism evidence="10 11">
    <name type="scientific">Ceratopteris richardii</name>
    <name type="common">Triangle waterfern</name>
    <dbReference type="NCBI Taxonomy" id="49495"/>
    <lineage>
        <taxon>Eukaryota</taxon>
        <taxon>Viridiplantae</taxon>
        <taxon>Streptophyta</taxon>
        <taxon>Embryophyta</taxon>
        <taxon>Tracheophyta</taxon>
        <taxon>Polypodiopsida</taxon>
        <taxon>Polypodiidae</taxon>
        <taxon>Polypodiales</taxon>
        <taxon>Pteridineae</taxon>
        <taxon>Pteridaceae</taxon>
        <taxon>Parkerioideae</taxon>
        <taxon>Ceratopteris</taxon>
    </lineage>
</organism>
<dbReference type="InterPro" id="IPR013087">
    <property type="entry name" value="Znf_C2H2_type"/>
</dbReference>
<dbReference type="InterPro" id="IPR055185">
    <property type="entry name" value="C2CH-4th_BIRD-IDD"/>
</dbReference>
<proteinExistence type="predicted"/>